<dbReference type="Pfam" id="PF11203">
    <property type="entry name" value="EccE"/>
    <property type="match status" value="1"/>
</dbReference>
<feature type="compositionally biased region" description="Low complexity" evidence="1">
    <location>
        <begin position="55"/>
        <end position="64"/>
    </location>
</feature>
<protein>
    <submittedName>
        <fullName evidence="3">Type VII secretion protein EccE</fullName>
    </submittedName>
</protein>
<dbReference type="Proteomes" id="UP000198981">
    <property type="component" value="Unassembled WGS sequence"/>
</dbReference>
<dbReference type="EMBL" id="FMUH01000002">
    <property type="protein sequence ID" value="SCX45713.1"/>
    <property type="molecule type" value="Genomic_DNA"/>
</dbReference>
<feature type="compositionally biased region" description="Low complexity" evidence="1">
    <location>
        <begin position="10"/>
        <end position="26"/>
    </location>
</feature>
<keyword evidence="4" id="KW-1185">Reference proteome</keyword>
<feature type="region of interest" description="Disordered" evidence="1">
    <location>
        <begin position="161"/>
        <end position="193"/>
    </location>
</feature>
<proteinExistence type="predicted"/>
<evidence type="ECO:0000259" key="2">
    <source>
        <dbReference type="Pfam" id="PF11203"/>
    </source>
</evidence>
<feature type="compositionally biased region" description="Basic and acidic residues" evidence="1">
    <location>
        <begin position="161"/>
        <end position="175"/>
    </location>
</feature>
<dbReference type="STRING" id="1960309.SAMN03159343_1652"/>
<evidence type="ECO:0000313" key="3">
    <source>
        <dbReference type="EMBL" id="SCX45713.1"/>
    </source>
</evidence>
<name>A0A1G4XX35_9ACTN</name>
<dbReference type="InterPro" id="IPR050051">
    <property type="entry name" value="EccE_dom"/>
</dbReference>
<evidence type="ECO:0000256" key="1">
    <source>
        <dbReference type="SAM" id="MobiDB-lite"/>
    </source>
</evidence>
<organism evidence="3 4">
    <name type="scientific">Klenkia marina</name>
    <dbReference type="NCBI Taxonomy" id="1960309"/>
    <lineage>
        <taxon>Bacteria</taxon>
        <taxon>Bacillati</taxon>
        <taxon>Actinomycetota</taxon>
        <taxon>Actinomycetes</taxon>
        <taxon>Geodermatophilales</taxon>
        <taxon>Geodermatophilaceae</taxon>
        <taxon>Klenkia</taxon>
    </lineage>
</organism>
<evidence type="ECO:0000313" key="4">
    <source>
        <dbReference type="Proteomes" id="UP000198981"/>
    </source>
</evidence>
<accession>A0A1G4XX35</accession>
<feature type="region of interest" description="Disordered" evidence="1">
    <location>
        <begin position="1"/>
        <end position="132"/>
    </location>
</feature>
<reference evidence="4" key="1">
    <citation type="submission" date="2016-10" db="EMBL/GenBank/DDBJ databases">
        <authorList>
            <person name="Varghese N."/>
            <person name="Submissions S."/>
        </authorList>
    </citation>
    <scope>NUCLEOTIDE SEQUENCE [LARGE SCALE GENOMIC DNA]</scope>
    <source>
        <strain evidence="4">DSM 45722</strain>
    </source>
</reference>
<feature type="domain" description="Type VII secretion system protein EccE" evidence="2">
    <location>
        <begin position="388"/>
        <end position="483"/>
    </location>
</feature>
<sequence length="583" mass="59610">MGRPAPEPSSEPTSQPSAEPASQPTSGPAAGQQQPGTARPPSWDTPLPTGVVTGRTAIPAHARPAAPPAAPPPSAARPTAQSTAPAAPAAPAAQPAPGALSPAAAYGGTRAPARPAASTATREATTGTDTARAEAAWSATALAAGAGAGLARPAVLDDRTAADRAADARDDDARAATDPQLRPPIVHPGRPTTPRRPWTIAGLHVLQLVALEVAVVAVLLVHREPWWVLAPVAAGAALLTGLTLLRRDGRWAWQAVGARLRHLVGARRSAAPVPGTPADEAADDVLAALAGGGWVDAVTVDDVSAALLDHPGGVAVAVEAMPATESRFAPGVVRLPSLAALLPAGDDADTRLTAQLVVQTVPTPGRADADDPVGVSWRELTGGRPVVRRRCWIVLQVQRTPERSDALELRATLVNAVRRVQRQVRKAGLRGHLLSPEEARAGLLALAGAHPDAAGRVELAAGGAGGSRERWQGWVSAGRRHVGLRLVTWPDLGPEGPGRSWVTAIGEACPVPSVVAVAARRTPDGDLDVEGTVRIVLGADEPEGSAVDDVRAAARAVGARLRRADGEHRVTVASTLALGGFVR</sequence>
<feature type="compositionally biased region" description="Low complexity" evidence="1">
    <location>
        <begin position="76"/>
        <end position="132"/>
    </location>
</feature>
<gene>
    <name evidence="3" type="ORF">SAMN03159343_1652</name>
</gene>
<feature type="compositionally biased region" description="Pro residues" evidence="1">
    <location>
        <begin position="65"/>
        <end position="75"/>
    </location>
</feature>
<dbReference type="AlphaFoldDB" id="A0A1G4XX35"/>